<keyword evidence="3 8" id="KW-0479">Metal-binding</keyword>
<organism evidence="12 13">
    <name type="scientific">Filobasidium floriforme</name>
    <dbReference type="NCBI Taxonomy" id="5210"/>
    <lineage>
        <taxon>Eukaryota</taxon>
        <taxon>Fungi</taxon>
        <taxon>Dikarya</taxon>
        <taxon>Basidiomycota</taxon>
        <taxon>Agaricomycotina</taxon>
        <taxon>Tremellomycetes</taxon>
        <taxon>Filobasidiales</taxon>
        <taxon>Filobasidiaceae</taxon>
        <taxon>Filobasidium</taxon>
    </lineage>
</organism>
<evidence type="ECO:0000259" key="11">
    <source>
        <dbReference type="Pfam" id="PF02777"/>
    </source>
</evidence>
<evidence type="ECO:0000313" key="12">
    <source>
        <dbReference type="EMBL" id="KAG7529634.1"/>
    </source>
</evidence>
<evidence type="ECO:0000313" key="13">
    <source>
        <dbReference type="Proteomes" id="UP000812966"/>
    </source>
</evidence>
<dbReference type="PANTHER" id="PTHR11404">
    <property type="entry name" value="SUPEROXIDE DISMUTASE 2"/>
    <property type="match status" value="1"/>
</dbReference>
<dbReference type="GO" id="GO:0005739">
    <property type="term" value="C:mitochondrion"/>
    <property type="evidence" value="ECO:0007669"/>
    <property type="project" value="TreeGrafter"/>
</dbReference>
<dbReference type="Pfam" id="PF00081">
    <property type="entry name" value="Sod_Fe_N"/>
    <property type="match status" value="1"/>
</dbReference>
<dbReference type="InterPro" id="IPR001189">
    <property type="entry name" value="Mn/Fe_SOD"/>
</dbReference>
<keyword evidence="4" id="KW-0049">Antioxidant</keyword>
<keyword evidence="5 9" id="KW-0560">Oxidoreductase</keyword>
<dbReference type="EMBL" id="JABELV010000142">
    <property type="protein sequence ID" value="KAG7529634.1"/>
    <property type="molecule type" value="Genomic_DNA"/>
</dbReference>
<dbReference type="SUPFAM" id="SSF54719">
    <property type="entry name" value="Fe,Mn superoxide dismutase (SOD), C-terminal domain"/>
    <property type="match status" value="1"/>
</dbReference>
<dbReference type="Pfam" id="PF02777">
    <property type="entry name" value="Sod_Fe_C"/>
    <property type="match status" value="1"/>
</dbReference>
<dbReference type="Proteomes" id="UP000812966">
    <property type="component" value="Unassembled WGS sequence"/>
</dbReference>
<dbReference type="GO" id="GO:0030145">
    <property type="term" value="F:manganese ion binding"/>
    <property type="evidence" value="ECO:0007669"/>
    <property type="project" value="TreeGrafter"/>
</dbReference>
<reference evidence="12" key="1">
    <citation type="submission" date="2020-04" db="EMBL/GenBank/DDBJ databases">
        <title>Analysis of mating type loci in Filobasidium floriforme.</title>
        <authorList>
            <person name="Nowrousian M."/>
        </authorList>
    </citation>
    <scope>NUCLEOTIDE SEQUENCE</scope>
    <source>
        <strain evidence="12">CBS 6242</strain>
    </source>
</reference>
<comment type="function">
    <text evidence="9">Destroys radicals which are normally produced within the cells and which are toxic to biological systems.</text>
</comment>
<dbReference type="InterPro" id="IPR036324">
    <property type="entry name" value="Mn/Fe_SOD_N_sf"/>
</dbReference>
<dbReference type="PROSITE" id="PS00088">
    <property type="entry name" value="SOD_MN"/>
    <property type="match status" value="1"/>
</dbReference>
<feature type="binding site" evidence="8">
    <location>
        <position position="199"/>
    </location>
    <ligand>
        <name>Mn(2+)</name>
        <dbReference type="ChEBI" id="CHEBI:29035"/>
    </ligand>
</feature>
<dbReference type="SUPFAM" id="SSF46609">
    <property type="entry name" value="Fe,Mn superoxide dismutase (SOD), N-terminal domain"/>
    <property type="match status" value="1"/>
</dbReference>
<evidence type="ECO:0000256" key="9">
    <source>
        <dbReference type="RuleBase" id="RU000414"/>
    </source>
</evidence>
<dbReference type="Gene3D" id="3.55.40.20">
    <property type="entry name" value="Iron/manganese superoxide dismutase, C-terminal domain"/>
    <property type="match status" value="1"/>
</dbReference>
<gene>
    <name evidence="12" type="ORF">FFLO_05512</name>
</gene>
<evidence type="ECO:0000256" key="4">
    <source>
        <dbReference type="ARBA" id="ARBA00022862"/>
    </source>
</evidence>
<dbReference type="EC" id="1.15.1.1" evidence="9"/>
<feature type="binding site" evidence="8">
    <location>
        <position position="203"/>
    </location>
    <ligand>
        <name>Mn(2+)</name>
        <dbReference type="ChEBI" id="CHEBI:29035"/>
    </ligand>
</feature>
<evidence type="ECO:0000256" key="1">
    <source>
        <dbReference type="ARBA" id="ARBA00001936"/>
    </source>
</evidence>
<dbReference type="InterPro" id="IPR019831">
    <property type="entry name" value="Mn/Fe_SOD_N"/>
</dbReference>
<comment type="caution">
    <text evidence="12">The sequence shown here is derived from an EMBL/GenBank/DDBJ whole genome shotgun (WGS) entry which is preliminary data.</text>
</comment>
<feature type="binding site" evidence="8">
    <location>
        <position position="112"/>
    </location>
    <ligand>
        <name>Mn(2+)</name>
        <dbReference type="ChEBI" id="CHEBI:29035"/>
    </ligand>
</feature>
<evidence type="ECO:0000256" key="2">
    <source>
        <dbReference type="ARBA" id="ARBA00008714"/>
    </source>
</evidence>
<feature type="domain" description="Manganese/iron superoxide dismutase C-terminal" evidence="11">
    <location>
        <begin position="133"/>
        <end position="232"/>
    </location>
</feature>
<dbReference type="PIRSF" id="PIRSF000349">
    <property type="entry name" value="SODismutase"/>
    <property type="match status" value="1"/>
</dbReference>
<dbReference type="AlphaFoldDB" id="A0A8K0JGS4"/>
<dbReference type="PRINTS" id="PR01703">
    <property type="entry name" value="MNSODISMTASE"/>
</dbReference>
<dbReference type="PANTHER" id="PTHR11404:SF6">
    <property type="entry name" value="SUPEROXIDE DISMUTASE [MN], MITOCHONDRIAL"/>
    <property type="match status" value="1"/>
</dbReference>
<dbReference type="FunFam" id="3.55.40.20:FF:000002">
    <property type="entry name" value="Superoxide dismutase"/>
    <property type="match status" value="1"/>
</dbReference>
<dbReference type="GO" id="GO:0004784">
    <property type="term" value="F:superoxide dismutase activity"/>
    <property type="evidence" value="ECO:0007669"/>
    <property type="project" value="UniProtKB-EC"/>
</dbReference>
<keyword evidence="13" id="KW-1185">Reference proteome</keyword>
<evidence type="ECO:0000256" key="7">
    <source>
        <dbReference type="ARBA" id="ARBA00049204"/>
    </source>
</evidence>
<comment type="cofactor">
    <cofactor evidence="1">
        <name>Mn(2+)</name>
        <dbReference type="ChEBI" id="CHEBI:29035"/>
    </cofactor>
</comment>
<evidence type="ECO:0000256" key="3">
    <source>
        <dbReference type="ARBA" id="ARBA00022723"/>
    </source>
</evidence>
<evidence type="ECO:0000256" key="6">
    <source>
        <dbReference type="ARBA" id="ARBA00023211"/>
    </source>
</evidence>
<comment type="similarity">
    <text evidence="2 9">Belongs to the iron/manganese superoxide dismutase family.</text>
</comment>
<proteinExistence type="inferred from homology"/>
<dbReference type="Gene3D" id="1.10.287.990">
    <property type="entry name" value="Fe,Mn superoxide dismutase (SOD) domain"/>
    <property type="match status" value="1"/>
</dbReference>
<feature type="binding site" evidence="8">
    <location>
        <position position="60"/>
    </location>
    <ligand>
        <name>Mn(2+)</name>
        <dbReference type="ChEBI" id="CHEBI:29035"/>
    </ligand>
</feature>
<comment type="catalytic activity">
    <reaction evidence="7 9">
        <text>2 superoxide + 2 H(+) = H2O2 + O2</text>
        <dbReference type="Rhea" id="RHEA:20696"/>
        <dbReference type="ChEBI" id="CHEBI:15378"/>
        <dbReference type="ChEBI" id="CHEBI:15379"/>
        <dbReference type="ChEBI" id="CHEBI:16240"/>
        <dbReference type="ChEBI" id="CHEBI:18421"/>
        <dbReference type="EC" id="1.15.1.1"/>
    </reaction>
</comment>
<evidence type="ECO:0000259" key="10">
    <source>
        <dbReference type="Pfam" id="PF00081"/>
    </source>
</evidence>
<accession>A0A8K0JGS4</accession>
<dbReference type="FunFam" id="1.10.287.990:FF:000001">
    <property type="entry name" value="Superoxide dismutase"/>
    <property type="match status" value="1"/>
</dbReference>
<name>A0A8K0JGS4_9TREE</name>
<sequence length="251" mass="27874">MSFARAITHNSVSRLSTTAARNVVSRAAVMSFRGQHTLPELPYAYDALEPHIIKDIMELHHKKHHQTYITNLNAVESTLSSLQAQPQTPSTVKEIISLQPAVKFNGGGHINHSLFWKNLTPAGSEQAKVVKGGEFERLVERDFGGVEGLKKEVNAKTAAIQGSGWGWVAYNKSNGKLEVVTTKDQDPVLAPHVPIIGIDIWEHAFYLQYKNVKPDYLNAIWNVINFKEAEERVKVSLILRALTLDESSKAG</sequence>
<keyword evidence="6" id="KW-0464">Manganese</keyword>
<feature type="domain" description="Manganese/iron superoxide dismutase N-terminal" evidence="10">
    <location>
        <begin position="35"/>
        <end position="119"/>
    </location>
</feature>
<evidence type="ECO:0000256" key="5">
    <source>
        <dbReference type="ARBA" id="ARBA00023002"/>
    </source>
</evidence>
<dbReference type="InterPro" id="IPR019833">
    <property type="entry name" value="Mn/Fe_SOD_BS"/>
</dbReference>
<dbReference type="InterPro" id="IPR050265">
    <property type="entry name" value="Fe/Mn_Superoxide_Dismutase"/>
</dbReference>
<dbReference type="InterPro" id="IPR019832">
    <property type="entry name" value="Mn/Fe_SOD_C"/>
</dbReference>
<dbReference type="InterPro" id="IPR036314">
    <property type="entry name" value="SOD_C_sf"/>
</dbReference>
<evidence type="ECO:0000256" key="8">
    <source>
        <dbReference type="PIRSR" id="PIRSR000349-1"/>
    </source>
</evidence>
<protein>
    <recommendedName>
        <fullName evidence="9">Superoxide dismutase</fullName>
        <ecNumber evidence="9">1.15.1.1</ecNumber>
    </recommendedName>
</protein>